<evidence type="ECO:0000256" key="2">
    <source>
        <dbReference type="ARBA" id="ARBA00022723"/>
    </source>
</evidence>
<evidence type="ECO:0000256" key="5">
    <source>
        <dbReference type="ARBA" id="ARBA00023242"/>
    </source>
</evidence>
<keyword evidence="3" id="KW-0863">Zinc-finger</keyword>
<dbReference type="SUPFAM" id="SSF53098">
    <property type="entry name" value="Ribonuclease H-like"/>
    <property type="match status" value="1"/>
</dbReference>
<evidence type="ECO:0000256" key="4">
    <source>
        <dbReference type="ARBA" id="ARBA00022833"/>
    </source>
</evidence>
<keyword evidence="5" id="KW-0539">Nucleus</keyword>
<protein>
    <submittedName>
        <fullName evidence="7">BED-type domain-containing protein</fullName>
    </submittedName>
</protein>
<dbReference type="PANTHER" id="PTHR46481:SF10">
    <property type="entry name" value="ZINC FINGER BED DOMAIN-CONTAINING PROTEIN 39"/>
    <property type="match status" value="1"/>
</dbReference>
<dbReference type="PANTHER" id="PTHR46481">
    <property type="entry name" value="ZINC FINGER BED DOMAIN-CONTAINING PROTEIN 4"/>
    <property type="match status" value="1"/>
</dbReference>
<comment type="subcellular location">
    <subcellularLocation>
        <location evidence="1">Nucleus</location>
    </subcellularLocation>
</comment>
<evidence type="ECO:0000313" key="7">
    <source>
        <dbReference type="WBParaSite" id="scaffold1308_cov152.g2864"/>
    </source>
</evidence>
<sequence>MTSNSKYTNYFIFEKTKISCRQENCDYFYAPKNETGFPTIALRKHLERRHPSVFSELLQFEKSEKEMDDGTEKLKQTSLKRIFSVSIGSASTSQGITSTKQPKIEESFKQWTAGGEMTEKVDKAVISLICTAGLPFSFVEEPENFVLIAASPIKGSHTGDKIASLVAKLYKESAMQKATRIAGLESQHCSSHKIQLAIGDGLKLLSGFKEVIERVKKADELGLPQLNLRKMELNIFNVGKVTKLREVIQLMPAHDNKFPVFSELEWKLMRTLCRILSPAYKATIFVQNRKAVIAGILPLFSLLERKMISSEWTEEDFPVVREKIANSLNERMRDWDSNKNLILSTVLDPHYKLFYFDEFQHDRFRDYLLLEVEKIALKSINVIPLI</sequence>
<organism evidence="6 7">
    <name type="scientific">Meloidogyne javanica</name>
    <name type="common">Root-knot nematode worm</name>
    <dbReference type="NCBI Taxonomy" id="6303"/>
    <lineage>
        <taxon>Eukaryota</taxon>
        <taxon>Metazoa</taxon>
        <taxon>Ecdysozoa</taxon>
        <taxon>Nematoda</taxon>
        <taxon>Chromadorea</taxon>
        <taxon>Rhabditida</taxon>
        <taxon>Tylenchina</taxon>
        <taxon>Tylenchomorpha</taxon>
        <taxon>Tylenchoidea</taxon>
        <taxon>Meloidogynidae</taxon>
        <taxon>Meloidogyninae</taxon>
        <taxon>Meloidogyne</taxon>
        <taxon>Meloidogyne incognita group</taxon>
    </lineage>
</organism>
<dbReference type="WBParaSite" id="scaffold1308_cov152.g2864">
    <property type="protein sequence ID" value="scaffold1308_cov152.g2864"/>
    <property type="gene ID" value="scaffold1308_cov152.g2864"/>
</dbReference>
<dbReference type="InterPro" id="IPR052035">
    <property type="entry name" value="ZnF_BED_domain_contain"/>
</dbReference>
<evidence type="ECO:0000256" key="1">
    <source>
        <dbReference type="ARBA" id="ARBA00004123"/>
    </source>
</evidence>
<evidence type="ECO:0000313" key="6">
    <source>
        <dbReference type="Proteomes" id="UP000887561"/>
    </source>
</evidence>
<accession>A0A915LMI6</accession>
<dbReference type="AlphaFoldDB" id="A0A915LMI6"/>
<keyword evidence="6" id="KW-1185">Reference proteome</keyword>
<reference evidence="7" key="1">
    <citation type="submission" date="2022-11" db="UniProtKB">
        <authorList>
            <consortium name="WormBaseParasite"/>
        </authorList>
    </citation>
    <scope>IDENTIFICATION</scope>
</reference>
<keyword evidence="4" id="KW-0862">Zinc</keyword>
<evidence type="ECO:0000256" key="3">
    <source>
        <dbReference type="ARBA" id="ARBA00022771"/>
    </source>
</evidence>
<dbReference type="GO" id="GO:0008270">
    <property type="term" value="F:zinc ion binding"/>
    <property type="evidence" value="ECO:0007669"/>
    <property type="project" value="UniProtKB-KW"/>
</dbReference>
<dbReference type="Proteomes" id="UP000887561">
    <property type="component" value="Unplaced"/>
</dbReference>
<name>A0A915LMI6_MELJA</name>
<dbReference type="InterPro" id="IPR012337">
    <property type="entry name" value="RNaseH-like_sf"/>
</dbReference>
<proteinExistence type="predicted"/>
<dbReference type="GO" id="GO:0005634">
    <property type="term" value="C:nucleus"/>
    <property type="evidence" value="ECO:0007669"/>
    <property type="project" value="UniProtKB-SubCell"/>
</dbReference>
<keyword evidence="2" id="KW-0479">Metal-binding</keyword>